<evidence type="ECO:0000256" key="3">
    <source>
        <dbReference type="ARBA" id="ARBA00022801"/>
    </source>
</evidence>
<evidence type="ECO:0000256" key="1">
    <source>
        <dbReference type="ARBA" id="ARBA00006500"/>
    </source>
</evidence>
<accession>A0A194AEW7</accession>
<keyword evidence="4" id="KW-0276">Fatty acid metabolism</keyword>
<dbReference type="SUPFAM" id="SSF54637">
    <property type="entry name" value="Thioesterase/thiol ester dehydrase-isomerase"/>
    <property type="match status" value="2"/>
</dbReference>
<sequence length="255" mass="29253">MDSTDHPTFSTPFYPVRIYETDPGGKATIITLINYFQEAAAQHSRQLGFHPDKLREFGVGWVMSRLSIQVQRYPEAEEMIRVTTWPRSPRHKTAFRDFILEDAKGGILARGTSAWPVMDLETRTMTDLPPLLAQMLPHQGATALEFPSRTVPKLKDPAYRVSHTPDFFHLDMNGHVNNVHFVTWALEAMPWEFRRTHELTMLDIVFRGEIRQDDVITADCAPAENNPQSWLHSLSRKADCMETARALSKWRQPAP</sequence>
<proteinExistence type="inferred from homology"/>
<dbReference type="Proteomes" id="UP000095200">
    <property type="component" value="Unassembled WGS sequence"/>
</dbReference>
<evidence type="ECO:0000256" key="7">
    <source>
        <dbReference type="ARBA" id="ARBA00023160"/>
    </source>
</evidence>
<dbReference type="EMBL" id="BDFE01000008">
    <property type="protein sequence ID" value="GAU07873.1"/>
    <property type="molecule type" value="Genomic_DNA"/>
</dbReference>
<evidence type="ECO:0000313" key="11">
    <source>
        <dbReference type="Proteomes" id="UP000095200"/>
    </source>
</evidence>
<keyword evidence="3" id="KW-0378">Hydrolase</keyword>
<dbReference type="InterPro" id="IPR045023">
    <property type="entry name" value="FATA/B"/>
</dbReference>
<dbReference type="AlphaFoldDB" id="A0A194AEW7"/>
<keyword evidence="5" id="KW-0809">Transit peptide</keyword>
<keyword evidence="6" id="KW-0443">Lipid metabolism</keyword>
<feature type="domain" description="Acyl-ACP thioesterase N-terminal hotdog" evidence="8">
    <location>
        <begin position="14"/>
        <end position="130"/>
    </location>
</feature>
<protein>
    <submittedName>
        <fullName evidence="10">Acyl-ACP thioesterase</fullName>
    </submittedName>
</protein>
<comment type="similarity">
    <text evidence="1">Belongs to the acyl-ACP thioesterase family.</text>
</comment>
<dbReference type="PANTHER" id="PTHR31727">
    <property type="entry name" value="OLEOYL-ACYL CARRIER PROTEIN THIOESTERASE 1, CHLOROPLASTIC"/>
    <property type="match status" value="1"/>
</dbReference>
<evidence type="ECO:0000259" key="9">
    <source>
        <dbReference type="Pfam" id="PF20791"/>
    </source>
</evidence>
<comment type="caution">
    <text evidence="10">The sequence shown here is derived from an EMBL/GenBank/DDBJ whole genome shotgun (WGS) entry which is preliminary data.</text>
</comment>
<dbReference type="GO" id="GO:0016297">
    <property type="term" value="F:fatty acyl-[ACP] hydrolase activity"/>
    <property type="evidence" value="ECO:0007669"/>
    <property type="project" value="InterPro"/>
</dbReference>
<name>A0A194AEW7_9BACT</name>
<dbReference type="RefSeq" id="WP_069857376.1">
    <property type="nucleotide sequence ID" value="NZ_BDFE01000008.1"/>
</dbReference>
<organism evidence="10 11">
    <name type="scientific">Desulfoplanes formicivorans</name>
    <dbReference type="NCBI Taxonomy" id="1592317"/>
    <lineage>
        <taxon>Bacteria</taxon>
        <taxon>Pseudomonadati</taxon>
        <taxon>Thermodesulfobacteriota</taxon>
        <taxon>Desulfovibrionia</taxon>
        <taxon>Desulfovibrionales</taxon>
        <taxon>Desulfoplanaceae</taxon>
        <taxon>Desulfoplanes</taxon>
    </lineage>
</organism>
<dbReference type="InterPro" id="IPR029069">
    <property type="entry name" value="HotDog_dom_sf"/>
</dbReference>
<evidence type="ECO:0000256" key="2">
    <source>
        <dbReference type="ARBA" id="ARBA00022516"/>
    </source>
</evidence>
<dbReference type="STRING" id="1592317.DPF_0572"/>
<evidence type="ECO:0000313" key="10">
    <source>
        <dbReference type="EMBL" id="GAU07873.1"/>
    </source>
</evidence>
<feature type="domain" description="Acyl-ACP thioesterase-like C-terminal" evidence="9">
    <location>
        <begin position="163"/>
        <end position="251"/>
    </location>
</feature>
<evidence type="ECO:0000256" key="6">
    <source>
        <dbReference type="ARBA" id="ARBA00023098"/>
    </source>
</evidence>
<keyword evidence="2" id="KW-0444">Lipid biosynthesis</keyword>
<dbReference type="InterPro" id="IPR049427">
    <property type="entry name" value="Acyl-ACP_TE_C"/>
</dbReference>
<gene>
    <name evidence="10" type="ORF">DPF_0572</name>
</gene>
<dbReference type="Pfam" id="PF01643">
    <property type="entry name" value="Acyl-ACP_TE"/>
    <property type="match status" value="1"/>
</dbReference>
<keyword evidence="7" id="KW-0275">Fatty acid biosynthesis</keyword>
<evidence type="ECO:0000256" key="5">
    <source>
        <dbReference type="ARBA" id="ARBA00022946"/>
    </source>
</evidence>
<dbReference type="Pfam" id="PF20791">
    <property type="entry name" value="Acyl-ACP_TE_C"/>
    <property type="match status" value="1"/>
</dbReference>
<reference evidence="11" key="1">
    <citation type="submission" date="2016-06" db="EMBL/GenBank/DDBJ databases">
        <title>Draft genome sequence of Desulfoplanes formicivorans strain Pf12B.</title>
        <authorList>
            <person name="Watanabe M."/>
            <person name="Kojima H."/>
            <person name="Fukui M."/>
        </authorList>
    </citation>
    <scope>NUCLEOTIDE SEQUENCE [LARGE SCALE GENOMIC DNA]</scope>
    <source>
        <strain evidence="11">Pf12B</strain>
    </source>
</reference>
<evidence type="ECO:0000259" key="8">
    <source>
        <dbReference type="Pfam" id="PF01643"/>
    </source>
</evidence>
<keyword evidence="11" id="KW-1185">Reference proteome</keyword>
<dbReference type="GO" id="GO:0000036">
    <property type="term" value="F:acyl carrier activity"/>
    <property type="evidence" value="ECO:0007669"/>
    <property type="project" value="TreeGrafter"/>
</dbReference>
<dbReference type="Gene3D" id="3.10.129.10">
    <property type="entry name" value="Hotdog Thioesterase"/>
    <property type="match status" value="1"/>
</dbReference>
<evidence type="ECO:0000256" key="4">
    <source>
        <dbReference type="ARBA" id="ARBA00022832"/>
    </source>
</evidence>
<dbReference type="CDD" id="cd00586">
    <property type="entry name" value="4HBT"/>
    <property type="match status" value="1"/>
</dbReference>
<dbReference type="InterPro" id="IPR002864">
    <property type="entry name" value="Acyl-ACP_thioesterase_NHD"/>
</dbReference>
<dbReference type="OrthoDB" id="9801517at2"/>
<dbReference type="PANTHER" id="PTHR31727:SF6">
    <property type="entry name" value="OLEOYL-ACYL CARRIER PROTEIN THIOESTERASE 1, CHLOROPLASTIC"/>
    <property type="match status" value="1"/>
</dbReference>